<name>A0A4C1TRJ0_EUMVA</name>
<dbReference type="OrthoDB" id="10026072at2759"/>
<proteinExistence type="predicted"/>
<gene>
    <name evidence="1" type="ORF">EVAR_19398_1</name>
</gene>
<sequence>MLLQVRSNKNKLLKKTEPCHLDVWCLRLKGKSSTSRLLLRSSFYSNRGARTLSLPAGPGRGGGFLRQSSATRWQHPGPEARSEWFNMTQVKNLSVNSPTIRMDIDLAHTRPAPARVEADTARHGHGLITEIYVNKRSLTIVRKLHRSLRSRKFIDRYPPQPVVEKHPTESTLKRTREPAGEAALLESVSLTASKTELMDRAISAITHIATEDRSELNKNVIRDISTWGQEFLAVVAHLDLRLTKT</sequence>
<protein>
    <submittedName>
        <fullName evidence="1">Uncharacterized protein</fullName>
    </submittedName>
</protein>
<evidence type="ECO:0000313" key="2">
    <source>
        <dbReference type="Proteomes" id="UP000299102"/>
    </source>
</evidence>
<evidence type="ECO:0000313" key="1">
    <source>
        <dbReference type="EMBL" id="GBP16603.1"/>
    </source>
</evidence>
<dbReference type="AlphaFoldDB" id="A0A4C1TRJ0"/>
<accession>A0A4C1TRJ0</accession>
<organism evidence="1 2">
    <name type="scientific">Eumeta variegata</name>
    <name type="common">Bagworm moth</name>
    <name type="synonym">Eumeta japonica</name>
    <dbReference type="NCBI Taxonomy" id="151549"/>
    <lineage>
        <taxon>Eukaryota</taxon>
        <taxon>Metazoa</taxon>
        <taxon>Ecdysozoa</taxon>
        <taxon>Arthropoda</taxon>
        <taxon>Hexapoda</taxon>
        <taxon>Insecta</taxon>
        <taxon>Pterygota</taxon>
        <taxon>Neoptera</taxon>
        <taxon>Endopterygota</taxon>
        <taxon>Lepidoptera</taxon>
        <taxon>Glossata</taxon>
        <taxon>Ditrysia</taxon>
        <taxon>Tineoidea</taxon>
        <taxon>Psychidae</taxon>
        <taxon>Oiketicinae</taxon>
        <taxon>Eumeta</taxon>
    </lineage>
</organism>
<keyword evidence="2" id="KW-1185">Reference proteome</keyword>
<dbReference type="EMBL" id="BGZK01000080">
    <property type="protein sequence ID" value="GBP16603.1"/>
    <property type="molecule type" value="Genomic_DNA"/>
</dbReference>
<reference evidence="1 2" key="1">
    <citation type="journal article" date="2019" name="Commun. Biol.">
        <title>The bagworm genome reveals a unique fibroin gene that provides high tensile strength.</title>
        <authorList>
            <person name="Kono N."/>
            <person name="Nakamura H."/>
            <person name="Ohtoshi R."/>
            <person name="Tomita M."/>
            <person name="Numata K."/>
            <person name="Arakawa K."/>
        </authorList>
    </citation>
    <scope>NUCLEOTIDE SEQUENCE [LARGE SCALE GENOMIC DNA]</scope>
</reference>
<comment type="caution">
    <text evidence="1">The sequence shown here is derived from an EMBL/GenBank/DDBJ whole genome shotgun (WGS) entry which is preliminary data.</text>
</comment>
<dbReference type="Proteomes" id="UP000299102">
    <property type="component" value="Unassembled WGS sequence"/>
</dbReference>